<dbReference type="CDD" id="cd00174">
    <property type="entry name" value="SH3"/>
    <property type="match status" value="1"/>
</dbReference>
<evidence type="ECO:0000256" key="1">
    <source>
        <dbReference type="ARBA" id="ARBA00022443"/>
    </source>
</evidence>
<dbReference type="OrthoDB" id="6156898at2759"/>
<evidence type="ECO:0000313" key="7">
    <source>
        <dbReference type="EMBL" id="CAB3399571.1"/>
    </source>
</evidence>
<evidence type="ECO:0000256" key="5">
    <source>
        <dbReference type="PROSITE-ProRule" id="PRU00192"/>
    </source>
</evidence>
<dbReference type="InterPro" id="IPR002110">
    <property type="entry name" value="Ankyrin_rpt"/>
</dbReference>
<evidence type="ECO:0000256" key="3">
    <source>
        <dbReference type="ARBA" id="ARBA00023043"/>
    </source>
</evidence>
<keyword evidence="1 5" id="KW-0728">SH3 domain</keyword>
<keyword evidence="8" id="KW-1185">Reference proteome</keyword>
<keyword evidence="3 4" id="KW-0040">ANK repeat</keyword>
<dbReference type="PROSITE" id="PS50088">
    <property type="entry name" value="ANK_REPEAT"/>
    <property type="match status" value="4"/>
</dbReference>
<dbReference type="PANTHER" id="PTHR24174:SF16">
    <property type="entry name" value="CASKIN-2"/>
    <property type="match status" value="1"/>
</dbReference>
<dbReference type="InterPro" id="IPR001452">
    <property type="entry name" value="SH3_domain"/>
</dbReference>
<dbReference type="InterPro" id="IPR033635">
    <property type="entry name" value="ANKS1/Caskin"/>
</dbReference>
<reference evidence="7 8" key="1">
    <citation type="submission" date="2020-04" db="EMBL/GenBank/DDBJ databases">
        <authorList>
            <person name="Laetsch R D."/>
            <person name="Stevens L."/>
            <person name="Kumar S."/>
            <person name="Blaxter L. M."/>
        </authorList>
    </citation>
    <scope>NUCLEOTIDE SEQUENCE [LARGE SCALE GENOMIC DNA]</scope>
</reference>
<evidence type="ECO:0000259" key="6">
    <source>
        <dbReference type="PROSITE" id="PS50002"/>
    </source>
</evidence>
<name>A0A8S1EI06_9PELO</name>
<protein>
    <recommendedName>
        <fullName evidence="6">SH3 domain-containing protein</fullName>
    </recommendedName>
</protein>
<organism evidence="7 8">
    <name type="scientific">Caenorhabditis bovis</name>
    <dbReference type="NCBI Taxonomy" id="2654633"/>
    <lineage>
        <taxon>Eukaryota</taxon>
        <taxon>Metazoa</taxon>
        <taxon>Ecdysozoa</taxon>
        <taxon>Nematoda</taxon>
        <taxon>Chromadorea</taxon>
        <taxon>Rhabditida</taxon>
        <taxon>Rhabditina</taxon>
        <taxon>Rhabditomorpha</taxon>
        <taxon>Rhabditoidea</taxon>
        <taxon>Rhabditidae</taxon>
        <taxon>Peloderinae</taxon>
        <taxon>Caenorhabditis</taxon>
    </lineage>
</organism>
<proteinExistence type="predicted"/>
<dbReference type="SUPFAM" id="SSF48403">
    <property type="entry name" value="Ankyrin repeat"/>
    <property type="match status" value="1"/>
</dbReference>
<sequence length="340" mass="37538">MSGRKILRRFSSSISDLLSLQRKDVIDEIENTTPLHNAVQMGNTIMATNFVESKSVWIDEEDGKGRTALHYAMEQFNTEMASILLQGGANVDCVDFEGISACHIACRDGMIDHFNLLLYYHADVCAIDKSGKTPFDLACEFGQEKMMERLLTCGVKKECLLNAGLAHTASALHLAAKNGHVQIVSRLLENGWPINRVNETGSALHCAAGFGKSQVVRFLLRAGINTNLTNAQGQTAFEFAKKNSSKNPITYKEIRFLLKNCKNFVNAIAVSEHAGIKADELSFSFGDQIWVVERNGEGHWKGIVFGQKGNSRSGYFRSSTVVIKPGEKKRLQRSQISSSS</sequence>
<dbReference type="SMART" id="SM00248">
    <property type="entry name" value="ANK"/>
    <property type="match status" value="6"/>
</dbReference>
<feature type="repeat" description="ANK" evidence="4">
    <location>
        <begin position="64"/>
        <end position="96"/>
    </location>
</feature>
<evidence type="ECO:0000256" key="2">
    <source>
        <dbReference type="ARBA" id="ARBA00022737"/>
    </source>
</evidence>
<keyword evidence="2" id="KW-0677">Repeat</keyword>
<dbReference type="PANTHER" id="PTHR24174">
    <property type="entry name" value="ANKYRIN REPEAT AND STERILE ALPHA MOTIF DOMAIN-CONTAINING PROTEIN 1"/>
    <property type="match status" value="1"/>
</dbReference>
<dbReference type="SMART" id="SM00326">
    <property type="entry name" value="SH3"/>
    <property type="match status" value="1"/>
</dbReference>
<accession>A0A8S1EI06</accession>
<gene>
    <name evidence="7" type="ORF">CBOVIS_LOCUS2670</name>
</gene>
<dbReference type="SUPFAM" id="SSF50044">
    <property type="entry name" value="SH3-domain"/>
    <property type="match status" value="1"/>
</dbReference>
<dbReference type="Gene3D" id="1.25.40.20">
    <property type="entry name" value="Ankyrin repeat-containing domain"/>
    <property type="match status" value="2"/>
</dbReference>
<dbReference type="PROSITE" id="PS50002">
    <property type="entry name" value="SH3"/>
    <property type="match status" value="1"/>
</dbReference>
<dbReference type="EMBL" id="CADEPM010000002">
    <property type="protein sequence ID" value="CAB3399571.1"/>
    <property type="molecule type" value="Genomic_DNA"/>
</dbReference>
<evidence type="ECO:0000256" key="4">
    <source>
        <dbReference type="PROSITE-ProRule" id="PRU00023"/>
    </source>
</evidence>
<dbReference type="PROSITE" id="PS50297">
    <property type="entry name" value="ANK_REP_REGION"/>
    <property type="match status" value="3"/>
</dbReference>
<dbReference type="Proteomes" id="UP000494206">
    <property type="component" value="Unassembled WGS sequence"/>
</dbReference>
<dbReference type="Pfam" id="PF12796">
    <property type="entry name" value="Ank_2"/>
    <property type="match status" value="2"/>
</dbReference>
<dbReference type="InterPro" id="IPR036770">
    <property type="entry name" value="Ankyrin_rpt-contain_sf"/>
</dbReference>
<dbReference type="InterPro" id="IPR036028">
    <property type="entry name" value="SH3-like_dom_sf"/>
</dbReference>
<feature type="repeat" description="ANK" evidence="4">
    <location>
        <begin position="167"/>
        <end position="199"/>
    </location>
</feature>
<dbReference type="AlphaFoldDB" id="A0A8S1EI06"/>
<feature type="domain" description="SH3" evidence="6">
    <location>
        <begin position="262"/>
        <end position="326"/>
    </location>
</feature>
<evidence type="ECO:0000313" key="8">
    <source>
        <dbReference type="Proteomes" id="UP000494206"/>
    </source>
</evidence>
<feature type="repeat" description="ANK" evidence="4">
    <location>
        <begin position="199"/>
        <end position="231"/>
    </location>
</feature>
<comment type="caution">
    <text evidence="7">The sequence shown here is derived from an EMBL/GenBank/DDBJ whole genome shotgun (WGS) entry which is preliminary data.</text>
</comment>
<dbReference type="Gene3D" id="2.30.30.40">
    <property type="entry name" value="SH3 Domains"/>
    <property type="match status" value="1"/>
</dbReference>
<feature type="repeat" description="ANK" evidence="4">
    <location>
        <begin position="97"/>
        <end position="129"/>
    </location>
</feature>